<reference evidence="3" key="1">
    <citation type="submission" date="2021-12" db="EMBL/GenBank/DDBJ databases">
        <authorList>
            <person name="King R."/>
        </authorList>
    </citation>
    <scope>NUCLEOTIDE SEQUENCE</scope>
</reference>
<proteinExistence type="predicted"/>
<feature type="region of interest" description="Disordered" evidence="1">
    <location>
        <begin position="284"/>
        <end position="305"/>
    </location>
</feature>
<evidence type="ECO:0000313" key="4">
    <source>
        <dbReference type="Proteomes" id="UP001154078"/>
    </source>
</evidence>
<dbReference type="OrthoDB" id="6507260at2759"/>
<feature type="chain" id="PRO_5040151144" evidence="2">
    <location>
        <begin position="17"/>
        <end position="410"/>
    </location>
</feature>
<feature type="compositionally biased region" description="Basic and acidic residues" evidence="1">
    <location>
        <begin position="333"/>
        <end position="344"/>
    </location>
</feature>
<keyword evidence="4" id="KW-1185">Reference proteome</keyword>
<name>A0A9P0FHN1_BRAAE</name>
<evidence type="ECO:0000256" key="1">
    <source>
        <dbReference type="SAM" id="MobiDB-lite"/>
    </source>
</evidence>
<feature type="signal peptide" evidence="2">
    <location>
        <begin position="1"/>
        <end position="16"/>
    </location>
</feature>
<gene>
    <name evidence="3" type="ORF">MELIAE_LOCUS5705</name>
</gene>
<dbReference type="AlphaFoldDB" id="A0A9P0FHN1"/>
<organism evidence="3 4">
    <name type="scientific">Brassicogethes aeneus</name>
    <name type="common">Rape pollen beetle</name>
    <name type="synonym">Meligethes aeneus</name>
    <dbReference type="NCBI Taxonomy" id="1431903"/>
    <lineage>
        <taxon>Eukaryota</taxon>
        <taxon>Metazoa</taxon>
        <taxon>Ecdysozoa</taxon>
        <taxon>Arthropoda</taxon>
        <taxon>Hexapoda</taxon>
        <taxon>Insecta</taxon>
        <taxon>Pterygota</taxon>
        <taxon>Neoptera</taxon>
        <taxon>Endopterygota</taxon>
        <taxon>Coleoptera</taxon>
        <taxon>Polyphaga</taxon>
        <taxon>Cucujiformia</taxon>
        <taxon>Nitidulidae</taxon>
        <taxon>Meligethinae</taxon>
        <taxon>Brassicogethes</taxon>
    </lineage>
</organism>
<sequence>MCNASLFLIFFATTLTISIMCGTQMATEGLPLGRQERGADADLIAGADFLSVFMGSTLRRAFKETYTTTTTEHPTTFQVKNTKKDENVRRIRTTPEVASTTERLVSVSSKDSSDSSVVVSVSVSSSVGRTLSNKNALADIPDQELVASEEHPSIIADVKQSAFNVEEKDPITRNSDLETSEYSRGYPASVQALPRPQHLTFNPTPDFTRGNDGEKLTPYHHTVIYHDQGQGTNNNARSVSYSTVIQSIPTQLSGDVKPIRHERNYNGGSAFANKLNDEKSTIKSVEKNWEAPTTTPKSKPKVYGQPEQNYEVDESVSLVSNGRAHGLQPTPSKTEKEAKKDDDKQKVGYVVEGRKFRKYRLEERTPDGFIVGEYGVVNHDDGSLRGVRYTADGTISPRLIYDTLMKFLSL</sequence>
<keyword evidence="2" id="KW-0732">Signal</keyword>
<evidence type="ECO:0000313" key="3">
    <source>
        <dbReference type="EMBL" id="CAH0553801.1"/>
    </source>
</evidence>
<protein>
    <submittedName>
        <fullName evidence="3">Uncharacterized protein</fullName>
    </submittedName>
</protein>
<evidence type="ECO:0000256" key="2">
    <source>
        <dbReference type="SAM" id="SignalP"/>
    </source>
</evidence>
<feature type="region of interest" description="Disordered" evidence="1">
    <location>
        <begin position="321"/>
        <end position="344"/>
    </location>
</feature>
<dbReference type="EMBL" id="OV121134">
    <property type="protein sequence ID" value="CAH0553801.1"/>
    <property type="molecule type" value="Genomic_DNA"/>
</dbReference>
<dbReference type="Proteomes" id="UP001154078">
    <property type="component" value="Chromosome 3"/>
</dbReference>
<accession>A0A9P0FHN1</accession>